<dbReference type="InParanoid" id="B3S7A5"/>
<feature type="region of interest" description="Disordered" evidence="2">
    <location>
        <begin position="722"/>
        <end position="762"/>
    </location>
</feature>
<feature type="compositionally biased region" description="Polar residues" evidence="2">
    <location>
        <begin position="731"/>
        <end position="749"/>
    </location>
</feature>
<name>B3S7A5_TRIAD</name>
<dbReference type="OMA" id="HENDGHK"/>
<feature type="coiled-coil region" evidence="1">
    <location>
        <begin position="51"/>
        <end position="85"/>
    </location>
</feature>
<organism evidence="3 4">
    <name type="scientific">Trichoplax adhaerens</name>
    <name type="common">Trichoplax reptans</name>
    <dbReference type="NCBI Taxonomy" id="10228"/>
    <lineage>
        <taxon>Eukaryota</taxon>
        <taxon>Metazoa</taxon>
        <taxon>Placozoa</taxon>
        <taxon>Uniplacotomia</taxon>
        <taxon>Trichoplacea</taxon>
        <taxon>Trichoplacidae</taxon>
        <taxon>Trichoplax</taxon>
    </lineage>
</organism>
<dbReference type="RefSeq" id="XP_002116054.1">
    <property type="nucleotide sequence ID" value="XM_002116018.1"/>
</dbReference>
<accession>B3S7A5</accession>
<keyword evidence="1" id="KW-0175">Coiled coil</keyword>
<evidence type="ECO:0000313" key="3">
    <source>
        <dbReference type="EMBL" id="EDV21454.1"/>
    </source>
</evidence>
<feature type="region of interest" description="Disordered" evidence="2">
    <location>
        <begin position="633"/>
        <end position="655"/>
    </location>
</feature>
<dbReference type="OrthoDB" id="5990401at2759"/>
<evidence type="ECO:0000313" key="4">
    <source>
        <dbReference type="Proteomes" id="UP000009022"/>
    </source>
</evidence>
<dbReference type="GeneID" id="6757345"/>
<dbReference type="Proteomes" id="UP000009022">
    <property type="component" value="Unassembled WGS sequence"/>
</dbReference>
<dbReference type="CTD" id="6757345"/>
<sequence length="803" mass="91889">MQIDFQQKQLFLSTQKMNGDDDTTVDLQSSTKLGYQQQQEWDKLFILKHSIAAKEEKLRLLTDELARSNRQRDAWKSKVEQITDEKVQLHGEMIQFSTYQHKILSPIADLIQQIEAALYLTNEPAATSDNHQDNIYALPRRLETCYHALKVRLYQPMHDINQTNQTYIGDYRYNTNSHHDYTVSAAVISQKKTLMHKAVQTIQEQNTSASPFLTRPNMKQTLVTKATTDRYDSPNDIRDSDRITQTTAHNHNLIENDPNTINQTNTKADNITLNAHYSAISSHSSSNIQDIKMNNMDELKKQLQEKIEQINYLEQHSHQQDQKLNTCKVLQGTMGVEIAKYTTDIAKLQRQVQDLQSQLIVKTNKITSLQQQQQLLEECRQEIQTLLAERNNLFKMVGKLQDSLGINPLHHFDHATITQQYKSWATQPLQTGQKYQKNKTIIDNSIKTSGHQPHQNQQAKQTSDLSVVMERFKAYQKDLDVAHRDLISKGQTHNDICKAAFKMQKQITNMRKEIDTLLTRLDWLAEERETLLKDKKSSQRLAKDLTERLKHSKASNENLQAEILLLRGEIGFKDQLIDHLRMSVEQAKINQAAIVTLAEKRIEEMNQATQVKHAKILPSLPNDIDALRSAKTGLPPINSETNTVESHGDHSNPKADEISRKLQTETPADQFNSVPTGKQLHNLHPNIHQQLLHDINVLRQQQLDILMDNNQSSSTVELVISSRVPKDQHESSTSAFHLSEITQDASDQSTVKKDEKSSASGQGLNLSAKFENTDNLSSFTDGTYINWMSYIKICNKAMTLLFT</sequence>
<feature type="compositionally biased region" description="Basic and acidic residues" evidence="2">
    <location>
        <begin position="646"/>
        <end position="655"/>
    </location>
</feature>
<dbReference type="PhylomeDB" id="B3S7A5"/>
<dbReference type="AlphaFoldDB" id="B3S7A5"/>
<dbReference type="EMBL" id="DS985253">
    <property type="protein sequence ID" value="EDV21454.1"/>
    <property type="molecule type" value="Genomic_DNA"/>
</dbReference>
<dbReference type="KEGG" id="tad:TRIADDRAFT_60096"/>
<dbReference type="HOGENOM" id="CLU_350685_0_0_1"/>
<reference evidence="3 4" key="1">
    <citation type="journal article" date="2008" name="Nature">
        <title>The Trichoplax genome and the nature of placozoans.</title>
        <authorList>
            <person name="Srivastava M."/>
            <person name="Begovic E."/>
            <person name="Chapman J."/>
            <person name="Putnam N.H."/>
            <person name="Hellsten U."/>
            <person name="Kawashima T."/>
            <person name="Kuo A."/>
            <person name="Mitros T."/>
            <person name="Salamov A."/>
            <person name="Carpenter M.L."/>
            <person name="Signorovitch A.Y."/>
            <person name="Moreno M.A."/>
            <person name="Kamm K."/>
            <person name="Grimwood J."/>
            <person name="Schmutz J."/>
            <person name="Shapiro H."/>
            <person name="Grigoriev I.V."/>
            <person name="Buss L.W."/>
            <person name="Schierwater B."/>
            <person name="Dellaporta S.L."/>
            <person name="Rokhsar D.S."/>
        </authorList>
    </citation>
    <scope>NUCLEOTIDE SEQUENCE [LARGE SCALE GENOMIC DNA]</scope>
    <source>
        <strain evidence="3 4">Grell-BS-1999</strain>
    </source>
</reference>
<proteinExistence type="predicted"/>
<gene>
    <name evidence="3" type="ORF">TRIADDRAFT_60096</name>
</gene>
<feature type="coiled-coil region" evidence="1">
    <location>
        <begin position="289"/>
        <end position="396"/>
    </location>
</feature>
<keyword evidence="4" id="KW-1185">Reference proteome</keyword>
<evidence type="ECO:0000256" key="1">
    <source>
        <dbReference type="SAM" id="Coils"/>
    </source>
</evidence>
<evidence type="ECO:0000256" key="2">
    <source>
        <dbReference type="SAM" id="MobiDB-lite"/>
    </source>
</evidence>
<protein>
    <submittedName>
        <fullName evidence="3">Uncharacterized protein</fullName>
    </submittedName>
</protein>